<sequence>MGIYLTAGRPSVRWRLSRASFCEVPVRAETRPPSEETLLLFTSPEGLSCCRLLSASDVHANGFHPSCLCGPYCPELKHNESRRDLLHSSEDLSVLSAEFMLCVIKMRFKAGMMSL</sequence>
<dbReference type="Proteomes" id="UP001178508">
    <property type="component" value="Chromosome 11"/>
</dbReference>
<protein>
    <submittedName>
        <fullName evidence="1">Uncharacterized protein</fullName>
    </submittedName>
</protein>
<dbReference type="EMBL" id="OY660874">
    <property type="protein sequence ID" value="CAJ1067427.1"/>
    <property type="molecule type" value="Genomic_DNA"/>
</dbReference>
<evidence type="ECO:0000313" key="1">
    <source>
        <dbReference type="EMBL" id="CAJ1067427.1"/>
    </source>
</evidence>
<organism evidence="1 2">
    <name type="scientific">Xyrichtys novacula</name>
    <name type="common">Pearly razorfish</name>
    <name type="synonym">Hemipteronotus novacula</name>
    <dbReference type="NCBI Taxonomy" id="13765"/>
    <lineage>
        <taxon>Eukaryota</taxon>
        <taxon>Metazoa</taxon>
        <taxon>Chordata</taxon>
        <taxon>Craniata</taxon>
        <taxon>Vertebrata</taxon>
        <taxon>Euteleostomi</taxon>
        <taxon>Actinopterygii</taxon>
        <taxon>Neopterygii</taxon>
        <taxon>Teleostei</taxon>
        <taxon>Neoteleostei</taxon>
        <taxon>Acanthomorphata</taxon>
        <taxon>Eupercaria</taxon>
        <taxon>Labriformes</taxon>
        <taxon>Labridae</taxon>
        <taxon>Xyrichtys</taxon>
    </lineage>
</organism>
<name>A0AAV1G4U8_XYRNO</name>
<gene>
    <name evidence="1" type="ORF">XNOV1_A009252</name>
</gene>
<keyword evidence="2" id="KW-1185">Reference proteome</keyword>
<dbReference type="AlphaFoldDB" id="A0AAV1G4U8"/>
<reference evidence="1" key="1">
    <citation type="submission" date="2023-08" db="EMBL/GenBank/DDBJ databases">
        <authorList>
            <person name="Alioto T."/>
            <person name="Alioto T."/>
            <person name="Gomez Garrido J."/>
        </authorList>
    </citation>
    <scope>NUCLEOTIDE SEQUENCE</scope>
</reference>
<evidence type="ECO:0000313" key="2">
    <source>
        <dbReference type="Proteomes" id="UP001178508"/>
    </source>
</evidence>
<proteinExistence type="predicted"/>
<accession>A0AAV1G4U8</accession>